<evidence type="ECO:0000256" key="7">
    <source>
        <dbReference type="ARBA" id="ARBA00023034"/>
    </source>
</evidence>
<dbReference type="GO" id="GO:0012505">
    <property type="term" value="C:endomembrane system"/>
    <property type="evidence" value="ECO:0007669"/>
    <property type="project" value="UniProtKB-SubCell"/>
</dbReference>
<name>E7RNW5_9BACT</name>
<dbReference type="HOGENOM" id="CLU_709463_0_0_10"/>
<keyword evidence="4" id="KW-0812">Transmembrane</keyword>
<evidence type="ECO:0000256" key="9">
    <source>
        <dbReference type="ARBA" id="ARBA00037847"/>
    </source>
</evidence>
<dbReference type="InterPro" id="IPR022751">
    <property type="entry name" value="Alpha_mannosyltransferase"/>
</dbReference>
<evidence type="ECO:0000256" key="2">
    <source>
        <dbReference type="ARBA" id="ARBA00004606"/>
    </source>
</evidence>
<dbReference type="PANTHER" id="PTHR31646:SF1">
    <property type="entry name" value="ALPHA-1,2-MANNOSYLTRANSFERASE MNN2"/>
    <property type="match status" value="1"/>
</dbReference>
<gene>
    <name evidence="10" type="ORF">HMPREF0663_10866</name>
</gene>
<keyword evidence="6" id="KW-1133">Transmembrane helix</keyword>
<dbReference type="GO" id="GO:0016020">
    <property type="term" value="C:membrane"/>
    <property type="evidence" value="ECO:0007669"/>
    <property type="project" value="UniProtKB-SubCell"/>
</dbReference>
<evidence type="ECO:0000313" key="10">
    <source>
        <dbReference type="EMBL" id="EFZ37408.1"/>
    </source>
</evidence>
<reference evidence="10" key="1">
    <citation type="submission" date="2011-01" db="EMBL/GenBank/DDBJ databases">
        <authorList>
            <person name="Muzny D."/>
            <person name="Qin X."/>
            <person name="Buhay C."/>
            <person name="Dugan-Rocha S."/>
            <person name="Ding Y."/>
            <person name="Chen G."/>
            <person name="Hawes A."/>
            <person name="Holder M."/>
            <person name="Jhangiani S."/>
            <person name="Johnson A."/>
            <person name="Khan Z."/>
            <person name="Li Z."/>
            <person name="Liu W."/>
            <person name="Liu X."/>
            <person name="Perez L."/>
            <person name="Shen H."/>
            <person name="Wang Q."/>
            <person name="Watt J."/>
            <person name="Xi L."/>
            <person name="Xin Y."/>
            <person name="Zhou J."/>
            <person name="Deng J."/>
            <person name="Jiang H."/>
            <person name="Liu Y."/>
            <person name="Qu J."/>
            <person name="Song X.-Z."/>
            <person name="Zhang L."/>
            <person name="Villasana D."/>
            <person name="Johnson A."/>
            <person name="Liu J."/>
            <person name="Liyanage D."/>
            <person name="Lorensuhewa L."/>
            <person name="Robinson T."/>
            <person name="Song A."/>
            <person name="Song B.-B."/>
            <person name="Dinh H."/>
            <person name="Thornton R."/>
            <person name="Coyle M."/>
            <person name="Francisco L."/>
            <person name="Jackson L."/>
            <person name="Javaid M."/>
            <person name="Korchina V."/>
            <person name="Kovar C."/>
            <person name="Mata R."/>
            <person name="Mathew T."/>
            <person name="Ngo R."/>
            <person name="Nguyen L."/>
            <person name="Nguyen N."/>
            <person name="Okwuonu G."/>
            <person name="Ongeri F."/>
            <person name="Pham C."/>
            <person name="Simmons D."/>
            <person name="Wilczek-Boney K."/>
            <person name="Hale W."/>
            <person name="Jakkamsetti A."/>
            <person name="Pham P."/>
            <person name="Ruth R."/>
            <person name="San Lucas F."/>
            <person name="Warren J."/>
            <person name="Zhang J."/>
            <person name="Zhao Z."/>
            <person name="Zhou C."/>
            <person name="Zhu D."/>
            <person name="Lee S."/>
            <person name="Bess C."/>
            <person name="Blankenburg K."/>
            <person name="Forbes L."/>
            <person name="Fu Q."/>
            <person name="Gubbala S."/>
            <person name="Hirani K."/>
            <person name="Jayaseelan J.C."/>
            <person name="Lara F."/>
            <person name="Munidasa M."/>
            <person name="Palculict T."/>
            <person name="Patil S."/>
            <person name="Pu L.-L."/>
            <person name="Saada N."/>
            <person name="Tang L."/>
            <person name="Weissenberger G."/>
            <person name="Zhu Y."/>
            <person name="Hemphill L."/>
            <person name="Shang Y."/>
            <person name="Youmans B."/>
            <person name="Ayvaz T."/>
            <person name="Ross M."/>
            <person name="Santibanez J."/>
            <person name="Aqrawi P."/>
            <person name="Gross S."/>
            <person name="Joshi V."/>
            <person name="Fowler G."/>
            <person name="Nazareth L."/>
            <person name="Reid J."/>
            <person name="Worley K."/>
            <person name="Petrosino J."/>
            <person name="Highlander S."/>
            <person name="Gibbs R."/>
        </authorList>
    </citation>
    <scope>NUCLEOTIDE SEQUENCE [LARGE SCALE GENOMIC DNA]</scope>
    <source>
        <strain evidence="10">ATCC 33269</strain>
    </source>
</reference>
<dbReference type="AlphaFoldDB" id="E7RNW5"/>
<keyword evidence="11" id="KW-1185">Reference proteome</keyword>
<evidence type="ECO:0000256" key="4">
    <source>
        <dbReference type="ARBA" id="ARBA00022692"/>
    </source>
</evidence>
<accession>E7RNW5</accession>
<comment type="caution">
    <text evidence="10">The sequence shown here is derived from an EMBL/GenBank/DDBJ whole genome shotgun (WGS) entry which is preliminary data.</text>
</comment>
<protein>
    <submittedName>
        <fullName evidence="10">Uncharacterized protein</fullName>
    </submittedName>
</protein>
<evidence type="ECO:0000256" key="8">
    <source>
        <dbReference type="ARBA" id="ARBA00023136"/>
    </source>
</evidence>
<dbReference type="Proteomes" id="UP000005580">
    <property type="component" value="Unassembled WGS sequence"/>
</dbReference>
<dbReference type="GO" id="GO:0000026">
    <property type="term" value="F:alpha-1,2-mannosyltransferase activity"/>
    <property type="evidence" value="ECO:0007669"/>
    <property type="project" value="TreeGrafter"/>
</dbReference>
<keyword evidence="7" id="KW-0333">Golgi apparatus</keyword>
<evidence type="ECO:0000256" key="1">
    <source>
        <dbReference type="ARBA" id="ARBA00004394"/>
    </source>
</evidence>
<dbReference type="InterPro" id="IPR029044">
    <property type="entry name" value="Nucleotide-diphossugar_trans"/>
</dbReference>
<keyword evidence="3" id="KW-0808">Transferase</keyword>
<dbReference type="STRING" id="28134.SAMN05444288_0052"/>
<comment type="subcellular location">
    <subcellularLocation>
        <location evidence="9">Endomembrane system</location>
        <topology evidence="9">Single-pass membrane protein</topology>
    </subcellularLocation>
    <subcellularLocation>
        <location evidence="1">Golgi apparatus membrane</location>
    </subcellularLocation>
    <subcellularLocation>
        <location evidence="2">Membrane</location>
        <topology evidence="2">Single-pass type II membrane protein</topology>
    </subcellularLocation>
</comment>
<sequence>MLPKYIYRDYYITASDMLKLKRYLKRTINNIEPCPKFPNKRGVVMCAGGIKYFTDAWVTISMLRETGCNLPVELFYKGNELNADCIKELKKKKVICRDLNQFGYTNCTGYSLKVLSIFYCSFQEIFFLDADNIPLRNPEFLFELPEYKKYNAIFWPDYTYTSKENPIWEIMDVEYRYMREQESGQIVINKAKCWKEMNLCLEMNKLSYIFYRLLLGDKDTFRFSWMALNTPFYFMQKPPGSCGFMNNNKFIGFTMLQYDNKDNPLFLHRNLIKYHATKDNEKKWEIIKSYRTPNSDVKFQLSHNGKHYVVDLEGDVLIEKFTDVFDDIEIRCLEHLKFIRNKKFYKEFLFKSFLFNE</sequence>
<keyword evidence="8" id="KW-0472">Membrane</keyword>
<keyword evidence="5" id="KW-0735">Signal-anchor</keyword>
<dbReference type="GO" id="GO:0046354">
    <property type="term" value="P:mannan biosynthetic process"/>
    <property type="evidence" value="ECO:0007669"/>
    <property type="project" value="TreeGrafter"/>
</dbReference>
<dbReference type="PANTHER" id="PTHR31646">
    <property type="entry name" value="ALPHA-1,2-MANNOSYLTRANSFERASE MNN2"/>
    <property type="match status" value="1"/>
</dbReference>
<evidence type="ECO:0000256" key="3">
    <source>
        <dbReference type="ARBA" id="ARBA00022679"/>
    </source>
</evidence>
<dbReference type="EMBL" id="AEPE02000003">
    <property type="protein sequence ID" value="EFZ37408.1"/>
    <property type="molecule type" value="Genomic_DNA"/>
</dbReference>
<organism evidence="10 11">
    <name type="scientific">Hoylesella oralis ATCC 33269</name>
    <dbReference type="NCBI Taxonomy" id="873533"/>
    <lineage>
        <taxon>Bacteria</taxon>
        <taxon>Pseudomonadati</taxon>
        <taxon>Bacteroidota</taxon>
        <taxon>Bacteroidia</taxon>
        <taxon>Bacteroidales</taxon>
        <taxon>Prevotellaceae</taxon>
        <taxon>Hoylesella</taxon>
    </lineage>
</organism>
<dbReference type="SUPFAM" id="SSF53448">
    <property type="entry name" value="Nucleotide-diphospho-sugar transferases"/>
    <property type="match status" value="1"/>
</dbReference>
<evidence type="ECO:0000256" key="6">
    <source>
        <dbReference type="ARBA" id="ARBA00022989"/>
    </source>
</evidence>
<dbReference type="Pfam" id="PF11051">
    <property type="entry name" value="Mannosyl_trans3"/>
    <property type="match status" value="2"/>
</dbReference>
<dbReference type="eggNOG" id="ENOG50316XX">
    <property type="taxonomic scope" value="Bacteria"/>
</dbReference>
<dbReference type="Gene3D" id="3.90.550.10">
    <property type="entry name" value="Spore Coat Polysaccharide Biosynthesis Protein SpsA, Chain A"/>
    <property type="match status" value="1"/>
</dbReference>
<evidence type="ECO:0000313" key="11">
    <source>
        <dbReference type="Proteomes" id="UP000005580"/>
    </source>
</evidence>
<evidence type="ECO:0000256" key="5">
    <source>
        <dbReference type="ARBA" id="ARBA00022968"/>
    </source>
</evidence>
<dbReference type="RefSeq" id="WP_004368083.1">
    <property type="nucleotide sequence ID" value="NZ_GL833116.1"/>
</dbReference>
<proteinExistence type="predicted"/>